<accession>A0AAD7C957</accession>
<keyword evidence="2" id="KW-1185">Reference proteome</keyword>
<evidence type="ECO:0008006" key="3">
    <source>
        <dbReference type="Google" id="ProtNLM"/>
    </source>
</evidence>
<protein>
    <recommendedName>
        <fullName evidence="3">F-box domain-containing protein</fullName>
    </recommendedName>
</protein>
<evidence type="ECO:0000313" key="2">
    <source>
        <dbReference type="Proteomes" id="UP001221142"/>
    </source>
</evidence>
<dbReference type="SUPFAM" id="SSF81383">
    <property type="entry name" value="F-box domain"/>
    <property type="match status" value="1"/>
</dbReference>
<reference evidence="1" key="1">
    <citation type="submission" date="2023-03" db="EMBL/GenBank/DDBJ databases">
        <title>Massive genome expansion in bonnet fungi (Mycena s.s.) driven by repeated elements and novel gene families across ecological guilds.</title>
        <authorList>
            <consortium name="Lawrence Berkeley National Laboratory"/>
            <person name="Harder C.B."/>
            <person name="Miyauchi S."/>
            <person name="Viragh M."/>
            <person name="Kuo A."/>
            <person name="Thoen E."/>
            <person name="Andreopoulos B."/>
            <person name="Lu D."/>
            <person name="Skrede I."/>
            <person name="Drula E."/>
            <person name="Henrissat B."/>
            <person name="Morin E."/>
            <person name="Kohler A."/>
            <person name="Barry K."/>
            <person name="LaButti K."/>
            <person name="Morin E."/>
            <person name="Salamov A."/>
            <person name="Lipzen A."/>
            <person name="Mereny Z."/>
            <person name="Hegedus B."/>
            <person name="Baldrian P."/>
            <person name="Stursova M."/>
            <person name="Weitz H."/>
            <person name="Taylor A."/>
            <person name="Grigoriev I.V."/>
            <person name="Nagy L.G."/>
            <person name="Martin F."/>
            <person name="Kauserud H."/>
        </authorList>
    </citation>
    <scope>NUCLEOTIDE SEQUENCE</scope>
    <source>
        <strain evidence="1">9284</strain>
    </source>
</reference>
<proteinExistence type="predicted"/>
<evidence type="ECO:0000313" key="1">
    <source>
        <dbReference type="EMBL" id="KAJ7641172.1"/>
    </source>
</evidence>
<sequence length="377" mass="42089">MVLERNALHQVLIDYKYPVLSLPSEITSQIFVQFLPSYPERTSFIGLSSPALLLQVCRQWRDVALATPELWSTFEVKMRYRDTPAVHARNQRLLVEWLERSKDCPLSVELFCWSGSSVALVEAALIDALVRHSKRWQDMRLSLPYKHLHRMAGSFPILRDLHLGAQGAWSSDGTKLSPPPNFTLQTPNLRKLHLDHPGDDFDTFKNAFSWSQITVFIGYLYERDAAQVLLSAPALEECSMIVDLAKDSEGGRRISKKVSPPIIPPLHHLKSLALTPSGSPGRNGAVLLKALATALPVLAIFDVDESLLGSEDPVATLSLLCPPCYTGRVKVRDARTTAVVYELALPNVEELVVEQWVRHLIGCLCCDDSLEDDSDSE</sequence>
<dbReference type="AlphaFoldDB" id="A0AAD7C957"/>
<name>A0AAD7C957_9AGAR</name>
<organism evidence="1 2">
    <name type="scientific">Roridomyces roridus</name>
    <dbReference type="NCBI Taxonomy" id="1738132"/>
    <lineage>
        <taxon>Eukaryota</taxon>
        <taxon>Fungi</taxon>
        <taxon>Dikarya</taxon>
        <taxon>Basidiomycota</taxon>
        <taxon>Agaricomycotina</taxon>
        <taxon>Agaricomycetes</taxon>
        <taxon>Agaricomycetidae</taxon>
        <taxon>Agaricales</taxon>
        <taxon>Marasmiineae</taxon>
        <taxon>Mycenaceae</taxon>
        <taxon>Roridomyces</taxon>
    </lineage>
</organism>
<dbReference type="EMBL" id="JARKIF010000004">
    <property type="protein sequence ID" value="KAJ7641172.1"/>
    <property type="molecule type" value="Genomic_DNA"/>
</dbReference>
<dbReference type="InterPro" id="IPR036047">
    <property type="entry name" value="F-box-like_dom_sf"/>
</dbReference>
<gene>
    <name evidence="1" type="ORF">FB45DRAFT_738787</name>
</gene>
<dbReference type="Proteomes" id="UP001221142">
    <property type="component" value="Unassembled WGS sequence"/>
</dbReference>
<dbReference type="Gene3D" id="1.20.1280.50">
    <property type="match status" value="1"/>
</dbReference>
<comment type="caution">
    <text evidence="1">The sequence shown here is derived from an EMBL/GenBank/DDBJ whole genome shotgun (WGS) entry which is preliminary data.</text>
</comment>